<dbReference type="InterPro" id="IPR021986">
    <property type="entry name" value="Spherulin4"/>
</dbReference>
<dbReference type="Proteomes" id="UP000319210">
    <property type="component" value="Unassembled WGS sequence"/>
</dbReference>
<keyword evidence="2" id="KW-1185">Reference proteome</keyword>
<evidence type="ECO:0000313" key="2">
    <source>
        <dbReference type="Proteomes" id="UP000319210"/>
    </source>
</evidence>
<organism evidence="1 2">
    <name type="scientific">Streptomyces cacaoi</name>
    <dbReference type="NCBI Taxonomy" id="1898"/>
    <lineage>
        <taxon>Bacteria</taxon>
        <taxon>Bacillati</taxon>
        <taxon>Actinomycetota</taxon>
        <taxon>Actinomycetes</taxon>
        <taxon>Kitasatosporales</taxon>
        <taxon>Streptomycetaceae</taxon>
        <taxon>Streptomyces</taxon>
    </lineage>
</organism>
<accession>A0A4Y3R5U9</accession>
<proteinExistence type="predicted"/>
<dbReference type="Pfam" id="PF12138">
    <property type="entry name" value="Spherulin4"/>
    <property type="match status" value="1"/>
</dbReference>
<evidence type="ECO:0008006" key="3">
    <source>
        <dbReference type="Google" id="ProtNLM"/>
    </source>
</evidence>
<name>A0A4Y3R5U9_STRCI</name>
<dbReference type="PANTHER" id="PTHR35040:SF9">
    <property type="entry name" value="4-LIKE CELL SURFACE PROTEIN, PUTATIVE (AFU_ORTHOLOGUE AFUA_4G14080)-RELATED"/>
    <property type="match status" value="1"/>
</dbReference>
<sequence>MTTGGAVRTDGAAPGVGERLGLGVPDCAHPLLAPREWAALARTGPVGDGCGPPSPLHWTVLNVAGGPGARPDPYCAPAATALRGAGVTLLGRLDMRDGVRTFGELVGEARRYLDWYRVDGFYLANCPSGPGSLPHAHRVTATLHALTGGGQLVLAHTRHPHPGFAECPAQLVTFAGSWADYRWSQAEPWTADLPAGRFCHQVHALPRTHLEEALRVARWQGAGTVCFTDRRESPGQDPWETLPGYWDEIVSRLGPGVSE</sequence>
<dbReference type="EMBL" id="BJMM01000028">
    <property type="protein sequence ID" value="GEB52207.1"/>
    <property type="molecule type" value="Genomic_DNA"/>
</dbReference>
<comment type="caution">
    <text evidence="1">The sequence shown here is derived from an EMBL/GenBank/DDBJ whole genome shotgun (WGS) entry which is preliminary data.</text>
</comment>
<reference evidence="1 2" key="1">
    <citation type="submission" date="2019-06" db="EMBL/GenBank/DDBJ databases">
        <title>Whole genome shotgun sequence of Streptomyces cacaoi subsp. cacaoi NBRC 12748.</title>
        <authorList>
            <person name="Hosoyama A."/>
            <person name="Uohara A."/>
            <person name="Ohji S."/>
            <person name="Ichikawa N."/>
        </authorList>
    </citation>
    <scope>NUCLEOTIDE SEQUENCE [LARGE SCALE GENOMIC DNA]</scope>
    <source>
        <strain evidence="1 2">NBRC 12748</strain>
    </source>
</reference>
<dbReference type="PANTHER" id="PTHR35040">
    <property type="match status" value="1"/>
</dbReference>
<protein>
    <recommendedName>
        <fullName evidence="3">Phage tail protein</fullName>
    </recommendedName>
</protein>
<evidence type="ECO:0000313" key="1">
    <source>
        <dbReference type="EMBL" id="GEB52207.1"/>
    </source>
</evidence>
<dbReference type="AlphaFoldDB" id="A0A4Y3R5U9"/>
<gene>
    <name evidence="1" type="ORF">SCA03_47580</name>
</gene>